<organism evidence="1 2">
    <name type="scientific">Paragonimus heterotremus</name>
    <dbReference type="NCBI Taxonomy" id="100268"/>
    <lineage>
        <taxon>Eukaryota</taxon>
        <taxon>Metazoa</taxon>
        <taxon>Spiralia</taxon>
        <taxon>Lophotrochozoa</taxon>
        <taxon>Platyhelminthes</taxon>
        <taxon>Trematoda</taxon>
        <taxon>Digenea</taxon>
        <taxon>Plagiorchiida</taxon>
        <taxon>Troglotremata</taxon>
        <taxon>Troglotrematidae</taxon>
        <taxon>Paragonimus</taxon>
    </lineage>
</organism>
<reference evidence="1" key="1">
    <citation type="submission" date="2019-05" db="EMBL/GenBank/DDBJ databases">
        <title>Annotation for the trematode Paragonimus heterotremus.</title>
        <authorList>
            <person name="Choi Y.-J."/>
        </authorList>
    </citation>
    <scope>NUCLEOTIDE SEQUENCE</scope>
    <source>
        <strain evidence="1">LC</strain>
    </source>
</reference>
<keyword evidence="2" id="KW-1185">Reference proteome</keyword>
<dbReference type="AlphaFoldDB" id="A0A8J4TMY3"/>
<evidence type="ECO:0000313" key="1">
    <source>
        <dbReference type="EMBL" id="KAF5405582.1"/>
    </source>
</evidence>
<accession>A0A8J4TMY3</accession>
<name>A0A8J4TMY3_9TREM</name>
<proteinExistence type="predicted"/>
<gene>
    <name evidence="1" type="ORF">PHET_00958</name>
</gene>
<sequence length="70" mass="8029">MDRNITPLVQQYFLVLSSLNSHDHLQYVESFGERPVACTSGNSQQPWDGKHHLKPGVQIHKLKVLFRSSK</sequence>
<comment type="caution">
    <text evidence="1">The sequence shown here is derived from an EMBL/GenBank/DDBJ whole genome shotgun (WGS) entry which is preliminary data.</text>
</comment>
<protein>
    <submittedName>
        <fullName evidence="1">Uncharacterized protein</fullName>
    </submittedName>
</protein>
<dbReference type="Proteomes" id="UP000748531">
    <property type="component" value="Unassembled WGS sequence"/>
</dbReference>
<evidence type="ECO:0000313" key="2">
    <source>
        <dbReference type="Proteomes" id="UP000748531"/>
    </source>
</evidence>
<dbReference type="EMBL" id="LUCH01000279">
    <property type="protein sequence ID" value="KAF5405582.1"/>
    <property type="molecule type" value="Genomic_DNA"/>
</dbReference>